<dbReference type="HOGENOM" id="CLU_147970_2_1_9"/>
<dbReference type="OrthoDB" id="9813251at2"/>
<dbReference type="PATRIC" id="fig|1286171.3.peg.1272"/>
<reference evidence="2 3" key="1">
    <citation type="journal article" date="2014" name="Genome Announc.">
        <title>Complete Genome Sequence of Amino Acid-Utilizing Eubacterium acidaminophilum al-2 (DSM 3953).</title>
        <authorList>
            <person name="Poehlein A."/>
            <person name="Andreesen J.R."/>
            <person name="Daniel R."/>
        </authorList>
    </citation>
    <scope>NUCLEOTIDE SEQUENCE [LARGE SCALE GENOMIC DNA]</scope>
    <source>
        <strain evidence="2 3">DSM 3953</strain>
    </source>
</reference>
<dbReference type="Gene3D" id="3.30.1230.10">
    <property type="entry name" value="YlxR-like"/>
    <property type="match status" value="1"/>
</dbReference>
<dbReference type="InterPro" id="IPR037465">
    <property type="entry name" value="YlxR"/>
</dbReference>
<dbReference type="NCBIfam" id="NF047356">
    <property type="entry name" value="RNA_bind_RnpM"/>
    <property type="match status" value="1"/>
</dbReference>
<sequence length="89" mass="10271">MKKRKTPLRKCVSCQERSDKKTLLRIVRTKEGDVFLDHSGKANGRGAYICSLACLEDAIKKKSLSRALNVEIPDEVYDKLREELKKYEK</sequence>
<accession>W8TFK8</accession>
<dbReference type="SUPFAM" id="SSF64376">
    <property type="entry name" value="YlxR-like"/>
    <property type="match status" value="1"/>
</dbReference>
<gene>
    <name evidence="2" type="ORF">EAL2_c13230</name>
</gene>
<protein>
    <recommendedName>
        <fullName evidence="1">YlxR domain-containing protein</fullName>
    </recommendedName>
</protein>
<dbReference type="InterPro" id="IPR035931">
    <property type="entry name" value="YlxR-like_sf"/>
</dbReference>
<evidence type="ECO:0000259" key="1">
    <source>
        <dbReference type="Pfam" id="PF04296"/>
    </source>
</evidence>
<evidence type="ECO:0000313" key="2">
    <source>
        <dbReference type="EMBL" id="AHM56618.1"/>
    </source>
</evidence>
<dbReference type="CDD" id="cd00279">
    <property type="entry name" value="YlxR"/>
    <property type="match status" value="1"/>
</dbReference>
<dbReference type="KEGG" id="eac:EAL2_c13230"/>
<name>W8TFK8_PEPAC</name>
<dbReference type="AlphaFoldDB" id="W8TFK8"/>
<dbReference type="Proteomes" id="UP000019591">
    <property type="component" value="Chromosome"/>
</dbReference>
<dbReference type="PANTHER" id="PTHR34215">
    <property type="entry name" value="BLL0784 PROTEIN"/>
    <property type="match status" value="1"/>
</dbReference>
<dbReference type="InterPro" id="IPR007393">
    <property type="entry name" value="YlxR_dom"/>
</dbReference>
<organism evidence="2 3">
    <name type="scientific">Peptoclostridium acidaminophilum DSM 3953</name>
    <dbReference type="NCBI Taxonomy" id="1286171"/>
    <lineage>
        <taxon>Bacteria</taxon>
        <taxon>Bacillati</taxon>
        <taxon>Bacillota</taxon>
        <taxon>Clostridia</taxon>
        <taxon>Peptostreptococcales</taxon>
        <taxon>Peptoclostridiaceae</taxon>
        <taxon>Peptoclostridium</taxon>
    </lineage>
</organism>
<dbReference type="Pfam" id="PF04296">
    <property type="entry name" value="YlxR"/>
    <property type="match status" value="1"/>
</dbReference>
<dbReference type="EMBL" id="CP007452">
    <property type="protein sequence ID" value="AHM56618.1"/>
    <property type="molecule type" value="Genomic_DNA"/>
</dbReference>
<feature type="domain" description="YlxR" evidence="1">
    <location>
        <begin position="9"/>
        <end position="81"/>
    </location>
</feature>
<evidence type="ECO:0000313" key="3">
    <source>
        <dbReference type="Proteomes" id="UP000019591"/>
    </source>
</evidence>
<dbReference type="PANTHER" id="PTHR34215:SF1">
    <property type="entry name" value="YLXR DOMAIN-CONTAINING PROTEIN"/>
    <property type="match status" value="1"/>
</dbReference>
<proteinExistence type="predicted"/>
<dbReference type="eggNOG" id="COG2740">
    <property type="taxonomic scope" value="Bacteria"/>
</dbReference>
<dbReference type="STRING" id="1286171.EAL2_c13230"/>
<dbReference type="RefSeq" id="WP_025435604.1">
    <property type="nucleotide sequence ID" value="NZ_CP007452.1"/>
</dbReference>
<keyword evidence="3" id="KW-1185">Reference proteome</keyword>